<evidence type="ECO:0000313" key="5">
    <source>
        <dbReference type="Proteomes" id="UP000065473"/>
    </source>
</evidence>
<evidence type="ECO:0000313" key="3">
    <source>
        <dbReference type="EMBL" id="ALU32722.1"/>
    </source>
</evidence>
<dbReference type="InterPro" id="IPR037285">
    <property type="entry name" value="TM0693-like_sf"/>
</dbReference>
<evidence type="ECO:0000313" key="4">
    <source>
        <dbReference type="Proteomes" id="UP000060043"/>
    </source>
</evidence>
<keyword evidence="1" id="KW-1133">Transmembrane helix</keyword>
<dbReference type="EMBL" id="CP013695">
    <property type="protein sequence ID" value="ALU32722.1"/>
    <property type="molecule type" value="Genomic_DNA"/>
</dbReference>
<dbReference type="Proteomes" id="UP000060043">
    <property type="component" value="Chromosome"/>
</dbReference>
<dbReference type="EMBL" id="CP013694">
    <property type="protein sequence ID" value="ALU30638.1"/>
    <property type="molecule type" value="Genomic_DNA"/>
</dbReference>
<keyword evidence="1" id="KW-0472">Membrane</keyword>
<feature type="transmembrane region" description="Helical" evidence="1">
    <location>
        <begin position="120"/>
        <end position="143"/>
    </location>
</feature>
<dbReference type="OMA" id="NTTMVYK"/>
<accession>A0A0U3FS72</accession>
<dbReference type="OrthoDB" id="379171at2157"/>
<dbReference type="STRING" id="1435377.SUSAZ_08565"/>
<dbReference type="AlphaFoldDB" id="A0A0U3FS72"/>
<evidence type="ECO:0000256" key="1">
    <source>
        <dbReference type="SAM" id="Phobius"/>
    </source>
</evidence>
<keyword evidence="1" id="KW-0812">Transmembrane</keyword>
<sequence>MEEIEKRESEAMIKRTLDFLISLSKLMSNSEVNDLLEEILTYITSLKGRQWKEIYETTIKRLDPIKRELDDIRQKVNNIKEVENASRRAKLCYTALNYSMITLILTFTISILFYTIFMDYIYSFLFLEIVETIIIFLEILYLYKTYKKIDINMFIE</sequence>
<reference evidence="4 5" key="1">
    <citation type="submission" date="2015-12" db="EMBL/GenBank/DDBJ databases">
        <title>A stable core within a dynamic pangenome in Sulfolobus acidocaldarius.</title>
        <authorList>
            <person name="Anderson R."/>
            <person name="Kouris A."/>
            <person name="Seward C."/>
            <person name="Campbell K."/>
            <person name="Whitaker R."/>
        </authorList>
    </citation>
    <scope>NUCLEOTIDE SEQUENCE [LARGE SCALE GENOMIC DNA]</scope>
    <source>
        <strain evidence="2 5">GG12-C01-09</strain>
        <strain evidence="3 4">NG05B_CO5_07</strain>
    </source>
</reference>
<organism evidence="2 5">
    <name type="scientific">Sulfolobus acidocaldarius</name>
    <dbReference type="NCBI Taxonomy" id="2285"/>
    <lineage>
        <taxon>Archaea</taxon>
        <taxon>Thermoproteota</taxon>
        <taxon>Thermoprotei</taxon>
        <taxon>Sulfolobales</taxon>
        <taxon>Sulfolobaceae</taxon>
        <taxon>Sulfolobus</taxon>
    </lineage>
</organism>
<protein>
    <submittedName>
        <fullName evidence="2">Uncharacterized protein</fullName>
    </submittedName>
</protein>
<proteinExistence type="predicted"/>
<dbReference type="RefSeq" id="WP_011278605.1">
    <property type="nucleotide sequence ID" value="NZ_CP013695.1"/>
</dbReference>
<dbReference type="SUPFAM" id="SSF140560">
    <property type="entry name" value="TM0693-like"/>
    <property type="match status" value="1"/>
</dbReference>
<name>A0A0U3FS72_9CREN</name>
<evidence type="ECO:0000313" key="2">
    <source>
        <dbReference type="EMBL" id="ALU30638.1"/>
    </source>
</evidence>
<feature type="transmembrane region" description="Helical" evidence="1">
    <location>
        <begin position="95"/>
        <end position="114"/>
    </location>
</feature>
<dbReference type="Proteomes" id="UP000065473">
    <property type="component" value="Chromosome"/>
</dbReference>
<gene>
    <name evidence="2" type="ORF">ATY89_09140</name>
    <name evidence="3" type="ORF">ATZ20_00550</name>
</gene>